<keyword evidence="5 7" id="KW-1133">Transmembrane helix</keyword>
<dbReference type="GO" id="GO:0005886">
    <property type="term" value="C:plasma membrane"/>
    <property type="evidence" value="ECO:0007669"/>
    <property type="project" value="UniProtKB-SubCell"/>
</dbReference>
<dbReference type="GO" id="GO:0055085">
    <property type="term" value="P:transmembrane transport"/>
    <property type="evidence" value="ECO:0007669"/>
    <property type="project" value="InterPro"/>
</dbReference>
<dbReference type="Pfam" id="PF00528">
    <property type="entry name" value="BPD_transp_1"/>
    <property type="match status" value="1"/>
</dbReference>
<dbReference type="RefSeq" id="WP_024905098.1">
    <property type="nucleotide sequence ID" value="NZ_LAQU01000016.1"/>
</dbReference>
<evidence type="ECO:0000256" key="4">
    <source>
        <dbReference type="ARBA" id="ARBA00022692"/>
    </source>
</evidence>
<evidence type="ECO:0000256" key="6">
    <source>
        <dbReference type="ARBA" id="ARBA00023136"/>
    </source>
</evidence>
<evidence type="ECO:0000256" key="1">
    <source>
        <dbReference type="ARBA" id="ARBA00004651"/>
    </source>
</evidence>
<keyword evidence="2 7" id="KW-0813">Transport</keyword>
<keyword evidence="4 7" id="KW-0812">Transmembrane</keyword>
<reference evidence="9 10" key="1">
    <citation type="submission" date="2015-03" db="EMBL/GenBank/DDBJ databases">
        <title>Draft Genome Sequence of Burkholderia andropogonis type strain ICMP2807, isolated from Sorghum bicolor.</title>
        <authorList>
            <person name="Lopes-Santos L."/>
            <person name="Castro D.B."/>
            <person name="Ottoboni L.M."/>
            <person name="Park D."/>
            <person name="Weirc B.S."/>
            <person name="Destefano S.A."/>
        </authorList>
    </citation>
    <scope>NUCLEOTIDE SEQUENCE [LARGE SCALE GENOMIC DNA]</scope>
    <source>
        <strain evidence="9 10">ICMP2807</strain>
    </source>
</reference>
<evidence type="ECO:0000256" key="5">
    <source>
        <dbReference type="ARBA" id="ARBA00022989"/>
    </source>
</evidence>
<dbReference type="EMBL" id="LAQU01000016">
    <property type="protein sequence ID" value="KKB62746.1"/>
    <property type="molecule type" value="Genomic_DNA"/>
</dbReference>
<evidence type="ECO:0000313" key="10">
    <source>
        <dbReference type="Proteomes" id="UP000033618"/>
    </source>
</evidence>
<dbReference type="InterPro" id="IPR000515">
    <property type="entry name" value="MetI-like"/>
</dbReference>
<dbReference type="Gene3D" id="1.10.3720.10">
    <property type="entry name" value="MetI-like"/>
    <property type="match status" value="1"/>
</dbReference>
<dbReference type="PANTHER" id="PTHR30151">
    <property type="entry name" value="ALKANE SULFONATE ABC TRANSPORTER-RELATED, MEMBRANE SUBUNIT"/>
    <property type="match status" value="1"/>
</dbReference>
<comment type="subcellular location">
    <subcellularLocation>
        <location evidence="1 7">Cell membrane</location>
        <topology evidence="1 7">Multi-pass membrane protein</topology>
    </subcellularLocation>
</comment>
<comment type="caution">
    <text evidence="9">The sequence shown here is derived from an EMBL/GenBank/DDBJ whole genome shotgun (WGS) entry which is preliminary data.</text>
</comment>
<feature type="transmembrane region" description="Helical" evidence="7">
    <location>
        <begin position="67"/>
        <end position="85"/>
    </location>
</feature>
<dbReference type="SUPFAM" id="SSF161098">
    <property type="entry name" value="MetI-like"/>
    <property type="match status" value="1"/>
</dbReference>
<keyword evidence="10" id="KW-1185">Reference proteome</keyword>
<feature type="domain" description="ABC transmembrane type-1" evidence="8">
    <location>
        <begin position="59"/>
        <end position="238"/>
    </location>
</feature>
<organism evidence="9 10">
    <name type="scientific">Robbsia andropogonis</name>
    <dbReference type="NCBI Taxonomy" id="28092"/>
    <lineage>
        <taxon>Bacteria</taxon>
        <taxon>Pseudomonadati</taxon>
        <taxon>Pseudomonadota</taxon>
        <taxon>Betaproteobacteria</taxon>
        <taxon>Burkholderiales</taxon>
        <taxon>Burkholderiaceae</taxon>
        <taxon>Robbsia</taxon>
    </lineage>
</organism>
<protein>
    <recommendedName>
        <fullName evidence="8">ABC transmembrane type-1 domain-containing protein</fullName>
    </recommendedName>
</protein>
<dbReference type="InterPro" id="IPR035906">
    <property type="entry name" value="MetI-like_sf"/>
</dbReference>
<dbReference type="PROSITE" id="PS50928">
    <property type="entry name" value="ABC_TM1"/>
    <property type="match status" value="1"/>
</dbReference>
<proteinExistence type="inferred from homology"/>
<feature type="transmembrane region" description="Helical" evidence="7">
    <location>
        <begin position="121"/>
        <end position="140"/>
    </location>
</feature>
<dbReference type="STRING" id="28092.WM40_15820"/>
<evidence type="ECO:0000259" key="8">
    <source>
        <dbReference type="PROSITE" id="PS50928"/>
    </source>
</evidence>
<keyword evidence="3" id="KW-1003">Cell membrane</keyword>
<evidence type="ECO:0000256" key="2">
    <source>
        <dbReference type="ARBA" id="ARBA00022448"/>
    </source>
</evidence>
<dbReference type="Proteomes" id="UP000033618">
    <property type="component" value="Unassembled WGS sequence"/>
</dbReference>
<dbReference type="PANTHER" id="PTHR30151:SF0">
    <property type="entry name" value="ABC TRANSPORTER PERMEASE PROTEIN MJ0413-RELATED"/>
    <property type="match status" value="1"/>
</dbReference>
<dbReference type="AlphaFoldDB" id="A0A0F5JXZ2"/>
<sequence length="256" mass="27650">MGVTRIPSWILNTLGILLVCLLWQAAGAGLGDALLATPSQVLGTLLHDTLRDGTFWRGLGEMVWQMLIGYVLSVVIGIPLGIAMGRIHVVRAVVKPWAAMFVVTSAAALVPLFIVMLGRGLLMTTAIVFVVTVWYVVLTMSEAARSVSPKSIDVARAYGATRLQVFRYILLPALHPHTMIAMRIGLTHALRAMVTAEMFISTGFGKLLNDAGLDLTTAPLFALIVVLMVCSAAATRLLKALADWSAPWYAAARRKR</sequence>
<dbReference type="OrthoDB" id="8138334at2"/>
<evidence type="ECO:0000313" key="9">
    <source>
        <dbReference type="EMBL" id="KKB62746.1"/>
    </source>
</evidence>
<dbReference type="CDD" id="cd06261">
    <property type="entry name" value="TM_PBP2"/>
    <property type="match status" value="1"/>
</dbReference>
<dbReference type="PATRIC" id="fig|28092.6.peg.3730"/>
<keyword evidence="6 7" id="KW-0472">Membrane</keyword>
<name>A0A0F5JXZ2_9BURK</name>
<evidence type="ECO:0000256" key="7">
    <source>
        <dbReference type="RuleBase" id="RU363032"/>
    </source>
</evidence>
<accession>A0A0F5JXZ2</accession>
<evidence type="ECO:0000256" key="3">
    <source>
        <dbReference type="ARBA" id="ARBA00022475"/>
    </source>
</evidence>
<comment type="similarity">
    <text evidence="7">Belongs to the binding-protein-dependent transport system permease family.</text>
</comment>
<feature type="transmembrane region" description="Helical" evidence="7">
    <location>
        <begin position="97"/>
        <end position="115"/>
    </location>
</feature>
<feature type="transmembrane region" description="Helical" evidence="7">
    <location>
        <begin position="220"/>
        <end position="238"/>
    </location>
</feature>
<gene>
    <name evidence="9" type="ORF">WM40_15820</name>
</gene>